<dbReference type="SUPFAM" id="SSF55031">
    <property type="entry name" value="Bacterial exopeptidase dimerisation domain"/>
    <property type="match status" value="1"/>
</dbReference>
<dbReference type="NCBIfam" id="TIGR01891">
    <property type="entry name" value="amidohydrolases"/>
    <property type="match status" value="1"/>
</dbReference>
<feature type="domain" description="Peptidase M20 dimerisation" evidence="3">
    <location>
        <begin position="222"/>
        <end position="307"/>
    </location>
</feature>
<dbReference type="Gene3D" id="3.40.630.10">
    <property type="entry name" value="Zn peptidases"/>
    <property type="match status" value="2"/>
</dbReference>
<evidence type="ECO:0000256" key="1">
    <source>
        <dbReference type="ARBA" id="ARBA00022801"/>
    </source>
</evidence>
<feature type="binding site" evidence="2">
    <location>
        <position position="142"/>
    </location>
    <ligand>
        <name>Mn(2+)</name>
        <dbReference type="ChEBI" id="CHEBI:29035"/>
        <label>2</label>
    </ligand>
</feature>
<dbReference type="AlphaFoldDB" id="A0A227KHE8"/>
<gene>
    <name evidence="4" type="ORF">ADH67_08755</name>
</gene>
<dbReference type="PANTHER" id="PTHR30575:SF3">
    <property type="entry name" value="PEPTIDASE M20 DIMERISATION DOMAIN-CONTAINING PROTEIN"/>
    <property type="match status" value="1"/>
</dbReference>
<feature type="binding site" evidence="2">
    <location>
        <position position="176"/>
    </location>
    <ligand>
        <name>Mn(2+)</name>
        <dbReference type="ChEBI" id="CHEBI:29035"/>
        <label>2</label>
    </ligand>
</feature>
<dbReference type="InterPro" id="IPR052030">
    <property type="entry name" value="Peptidase_M20/M20A_hydrolases"/>
</dbReference>
<dbReference type="GO" id="GO:0071713">
    <property type="term" value="F:para-aminobenzoyl-glutamate hydrolase activity"/>
    <property type="evidence" value="ECO:0007669"/>
    <property type="project" value="TreeGrafter"/>
</dbReference>
<evidence type="ECO:0000313" key="4">
    <source>
        <dbReference type="EMBL" id="OXE47240.1"/>
    </source>
</evidence>
<dbReference type="GeneID" id="78362197"/>
<proteinExistence type="predicted"/>
<sequence>MNSVYVNEMVAHRRHLHKRPEEGWTEFETTYYIVDQLRKMGIPVTVGKANINEKEVLGRDPQLVEDAITRAVNHGVPQAFIDECAGYTGAVAVIDTGRPGPTTAFRSDIDCVLVRESKDPDHLPNKLGFASERPGFMHACGHDGHSAVGLALAHWIWDNKDNLSGKFKLIFQPAEEGVRGARAMVEAGIVDDVDYFVGGHVGGVIGLGEVAVMDGGFLASSKFDVTIEGKAAHAGNCPQLGNNALMAACAASMMLQGIPRHGDGATRVSVGTLHAGEGRNVVPAHAKIQMEVRGETKEVNDFMKNFVYDIFAGIDKSYRVKSKVELAGESITLTPCPEFFDTVEEVMAKIPNVKLVPRIHCPSGSEDCALFLSRVIKNGGKAAFILYGCNHKGHHRSNFDIQDEQSLPNAFEIYKGIAQVVNKLPN</sequence>
<dbReference type="Pfam" id="PF07687">
    <property type="entry name" value="M20_dimer"/>
    <property type="match status" value="1"/>
</dbReference>
<evidence type="ECO:0000313" key="5">
    <source>
        <dbReference type="Proteomes" id="UP000214610"/>
    </source>
</evidence>
<dbReference type="RefSeq" id="WP_066594286.1">
    <property type="nucleotide sequence ID" value="NZ_CAJTBZ010000008.1"/>
</dbReference>
<comment type="cofactor">
    <cofactor evidence="2">
        <name>Mn(2+)</name>
        <dbReference type="ChEBI" id="CHEBI:29035"/>
    </cofactor>
    <text evidence="2">The Mn(2+) ion enhances activity.</text>
</comment>
<dbReference type="PIRSF" id="PIRSF005962">
    <property type="entry name" value="Pept_M20D_amidohydro"/>
    <property type="match status" value="1"/>
</dbReference>
<dbReference type="InterPro" id="IPR036264">
    <property type="entry name" value="Bact_exopeptidase_dim_dom"/>
</dbReference>
<dbReference type="EMBL" id="NHMP01000005">
    <property type="protein sequence ID" value="OXE47240.1"/>
    <property type="molecule type" value="Genomic_DNA"/>
</dbReference>
<feature type="binding site" evidence="2">
    <location>
        <position position="395"/>
    </location>
    <ligand>
        <name>Mn(2+)</name>
        <dbReference type="ChEBI" id="CHEBI:29035"/>
        <label>2</label>
    </ligand>
</feature>
<feature type="binding site" evidence="2">
    <location>
        <position position="200"/>
    </location>
    <ligand>
        <name>Mn(2+)</name>
        <dbReference type="ChEBI" id="CHEBI:29035"/>
        <label>2</label>
    </ligand>
</feature>
<reference evidence="5" key="1">
    <citation type="submission" date="2017-05" db="EMBL/GenBank/DDBJ databases">
        <title>Improved OligoMM genomes.</title>
        <authorList>
            <person name="Garzetti D."/>
        </authorList>
    </citation>
    <scope>NUCLEOTIDE SEQUENCE [LARGE SCALE GENOMIC DNA]</scope>
    <source>
        <strain evidence="5">YL45</strain>
    </source>
</reference>
<dbReference type="Pfam" id="PF01546">
    <property type="entry name" value="Peptidase_M20"/>
    <property type="match status" value="1"/>
</dbReference>
<dbReference type="GO" id="GO:0005737">
    <property type="term" value="C:cytoplasm"/>
    <property type="evidence" value="ECO:0007669"/>
    <property type="project" value="TreeGrafter"/>
</dbReference>
<dbReference type="InterPro" id="IPR017439">
    <property type="entry name" value="Amidohydrolase"/>
</dbReference>
<comment type="caution">
    <text evidence="4">The sequence shown here is derived from an EMBL/GenBank/DDBJ whole genome shotgun (WGS) entry which is preliminary data.</text>
</comment>
<dbReference type="GO" id="GO:0046657">
    <property type="term" value="P:folic acid catabolic process"/>
    <property type="evidence" value="ECO:0007669"/>
    <property type="project" value="TreeGrafter"/>
</dbReference>
<dbReference type="InterPro" id="IPR002933">
    <property type="entry name" value="Peptidase_M20"/>
</dbReference>
<evidence type="ECO:0000259" key="3">
    <source>
        <dbReference type="Pfam" id="PF07687"/>
    </source>
</evidence>
<dbReference type="SUPFAM" id="SSF53187">
    <property type="entry name" value="Zn-dependent exopeptidases"/>
    <property type="match status" value="1"/>
</dbReference>
<dbReference type="GO" id="GO:0046872">
    <property type="term" value="F:metal ion binding"/>
    <property type="evidence" value="ECO:0007669"/>
    <property type="project" value="UniProtKB-KW"/>
</dbReference>
<keyword evidence="1" id="KW-0378">Hydrolase</keyword>
<evidence type="ECO:0000256" key="2">
    <source>
        <dbReference type="PIRSR" id="PIRSR005962-1"/>
    </source>
</evidence>
<dbReference type="Proteomes" id="UP000214610">
    <property type="component" value="Unassembled WGS sequence"/>
</dbReference>
<keyword evidence="2" id="KW-0479">Metal-binding</keyword>
<name>A0A227KHE8_9BURK</name>
<accession>A0A227KHE8</accession>
<feature type="binding site" evidence="2">
    <location>
        <position position="140"/>
    </location>
    <ligand>
        <name>Mn(2+)</name>
        <dbReference type="ChEBI" id="CHEBI:29035"/>
        <label>2</label>
    </ligand>
</feature>
<keyword evidence="5" id="KW-1185">Reference proteome</keyword>
<dbReference type="GO" id="GO:0016805">
    <property type="term" value="F:dipeptidase activity"/>
    <property type="evidence" value="ECO:0007669"/>
    <property type="project" value="TreeGrafter"/>
</dbReference>
<dbReference type="PANTHER" id="PTHR30575">
    <property type="entry name" value="PEPTIDASE M20"/>
    <property type="match status" value="1"/>
</dbReference>
<dbReference type="InterPro" id="IPR011650">
    <property type="entry name" value="Peptidase_M20_dimer"/>
</dbReference>
<protein>
    <submittedName>
        <fullName evidence="4">Peptidase M20</fullName>
    </submittedName>
</protein>
<organism evidence="4 5">
    <name type="scientific">Turicimonas muris</name>
    <dbReference type="NCBI Taxonomy" id="1796652"/>
    <lineage>
        <taxon>Bacteria</taxon>
        <taxon>Pseudomonadati</taxon>
        <taxon>Pseudomonadota</taxon>
        <taxon>Betaproteobacteria</taxon>
        <taxon>Burkholderiales</taxon>
        <taxon>Sutterellaceae</taxon>
        <taxon>Turicimonas</taxon>
    </lineage>
</organism>
<keyword evidence="2" id="KW-0464">Manganese</keyword>